<protein>
    <submittedName>
        <fullName evidence="1">Uncharacterized protein</fullName>
    </submittedName>
</protein>
<dbReference type="AlphaFoldDB" id="A0A1M5C061"/>
<evidence type="ECO:0000313" key="1">
    <source>
        <dbReference type="EMBL" id="SHF48056.1"/>
    </source>
</evidence>
<proteinExistence type="predicted"/>
<dbReference type="EMBL" id="FQUT01000004">
    <property type="protein sequence ID" value="SHF48056.1"/>
    <property type="molecule type" value="Genomic_DNA"/>
</dbReference>
<keyword evidence="2" id="KW-1185">Reference proteome</keyword>
<evidence type="ECO:0000313" key="2">
    <source>
        <dbReference type="Proteomes" id="UP000184518"/>
    </source>
</evidence>
<dbReference type="Proteomes" id="UP000184518">
    <property type="component" value="Unassembled WGS sequence"/>
</dbReference>
<dbReference type="STRING" id="1416778.SAMN05443633_104353"/>
<reference evidence="2" key="1">
    <citation type="submission" date="2016-11" db="EMBL/GenBank/DDBJ databases">
        <authorList>
            <person name="Varghese N."/>
            <person name="Submissions S."/>
        </authorList>
    </citation>
    <scope>NUCLEOTIDE SEQUENCE [LARGE SCALE GENOMIC DNA]</scope>
    <source>
        <strain evidence="2">DSM 27619</strain>
    </source>
</reference>
<gene>
    <name evidence="1" type="ORF">SAMN05443633_104353</name>
</gene>
<organism evidence="1 2">
    <name type="scientific">Chryseobacterium arachidis</name>
    <dbReference type="NCBI Taxonomy" id="1416778"/>
    <lineage>
        <taxon>Bacteria</taxon>
        <taxon>Pseudomonadati</taxon>
        <taxon>Bacteroidota</taxon>
        <taxon>Flavobacteriia</taxon>
        <taxon>Flavobacteriales</taxon>
        <taxon>Weeksellaceae</taxon>
        <taxon>Chryseobacterium group</taxon>
        <taxon>Chryseobacterium</taxon>
    </lineage>
</organism>
<accession>A0A1M5C061</accession>
<sequence>MFFKDDKLTTTMKIKFCLCLLTIVINYITLSAQQNNTADKFLSYLNNYQKKELESILTPDFKFKREFTSKITDRNEFLNKYLEDSKTLDAKFQVIKKYDEKNQNNYLVEDQSLYMKLLDVKFPTWKMSIATIGDKVSMVTLAPTEDYDNYIKEVGSKGQKFNSWMNKNHPEVNLAKTGLSQILNYLYAYVDSLKIK</sequence>
<name>A0A1M5C061_9FLAO</name>